<sequence>MPANIDKKEIKFGLLKGQIKIDDDFNDFGPEMKDIFKNYL</sequence>
<proteinExistence type="predicted"/>
<gene>
    <name evidence="1" type="ORF">LCGC14_2782030</name>
</gene>
<dbReference type="EMBL" id="LAZR01051716">
    <property type="protein sequence ID" value="KKK84570.1"/>
    <property type="molecule type" value="Genomic_DNA"/>
</dbReference>
<dbReference type="AlphaFoldDB" id="A0A0F8ZF40"/>
<evidence type="ECO:0000313" key="1">
    <source>
        <dbReference type="EMBL" id="KKK84570.1"/>
    </source>
</evidence>
<organism evidence="1">
    <name type="scientific">marine sediment metagenome</name>
    <dbReference type="NCBI Taxonomy" id="412755"/>
    <lineage>
        <taxon>unclassified sequences</taxon>
        <taxon>metagenomes</taxon>
        <taxon>ecological metagenomes</taxon>
    </lineage>
</organism>
<accession>A0A0F8ZF40</accession>
<name>A0A0F8ZF40_9ZZZZ</name>
<reference evidence="1" key="1">
    <citation type="journal article" date="2015" name="Nature">
        <title>Complex archaea that bridge the gap between prokaryotes and eukaryotes.</title>
        <authorList>
            <person name="Spang A."/>
            <person name="Saw J.H."/>
            <person name="Jorgensen S.L."/>
            <person name="Zaremba-Niedzwiedzka K."/>
            <person name="Martijn J."/>
            <person name="Lind A.E."/>
            <person name="van Eijk R."/>
            <person name="Schleper C."/>
            <person name="Guy L."/>
            <person name="Ettema T.J."/>
        </authorList>
    </citation>
    <scope>NUCLEOTIDE SEQUENCE</scope>
</reference>
<comment type="caution">
    <text evidence="1">The sequence shown here is derived from an EMBL/GenBank/DDBJ whole genome shotgun (WGS) entry which is preliminary data.</text>
</comment>
<protein>
    <submittedName>
        <fullName evidence="1">Uncharacterized protein</fullName>
    </submittedName>
</protein>